<dbReference type="PANTHER" id="PTHR30560:SF3">
    <property type="entry name" value="TRIGGER FACTOR-LIKE PROTEIN TIG, CHLOROPLASTIC"/>
    <property type="match status" value="1"/>
</dbReference>
<proteinExistence type="inferred from homology"/>
<evidence type="ECO:0000259" key="12">
    <source>
        <dbReference type="Pfam" id="PF05698"/>
    </source>
</evidence>
<dbReference type="Pfam" id="PF05697">
    <property type="entry name" value="Trigger_N"/>
    <property type="match status" value="1"/>
</dbReference>
<keyword evidence="9" id="KW-0132">Cell division</keyword>
<feature type="domain" description="Trigger factor C-terminal" evidence="12">
    <location>
        <begin position="264"/>
        <end position="423"/>
    </location>
</feature>
<evidence type="ECO:0000256" key="2">
    <source>
        <dbReference type="ARBA" id="ARBA00005464"/>
    </source>
</evidence>
<dbReference type="EMBL" id="PHAI01000001">
    <property type="protein sequence ID" value="PKM91627.1"/>
    <property type="molecule type" value="Genomic_DNA"/>
</dbReference>
<comment type="catalytic activity">
    <reaction evidence="1 9">
        <text>[protein]-peptidylproline (omega=180) = [protein]-peptidylproline (omega=0)</text>
        <dbReference type="Rhea" id="RHEA:16237"/>
        <dbReference type="Rhea" id="RHEA-COMP:10747"/>
        <dbReference type="Rhea" id="RHEA-COMP:10748"/>
        <dbReference type="ChEBI" id="CHEBI:83833"/>
        <dbReference type="ChEBI" id="CHEBI:83834"/>
        <dbReference type="EC" id="5.2.1.8"/>
    </reaction>
</comment>
<dbReference type="InterPro" id="IPR008881">
    <property type="entry name" value="Trigger_fac_ribosome-bd_bac"/>
</dbReference>
<dbReference type="GO" id="GO:0015031">
    <property type="term" value="P:protein transport"/>
    <property type="evidence" value="ECO:0007669"/>
    <property type="project" value="UniProtKB-UniRule"/>
</dbReference>
<evidence type="ECO:0000259" key="11">
    <source>
        <dbReference type="Pfam" id="PF05697"/>
    </source>
</evidence>
<dbReference type="HAMAP" id="MF_00303">
    <property type="entry name" value="Trigger_factor_Tig"/>
    <property type="match status" value="1"/>
</dbReference>
<dbReference type="Gene3D" id="1.10.3120.10">
    <property type="entry name" value="Trigger factor, C-terminal domain"/>
    <property type="match status" value="1"/>
</dbReference>
<keyword evidence="7 9" id="KW-0413">Isomerase</keyword>
<keyword evidence="5 9" id="KW-0697">Rotamase</keyword>
<comment type="caution">
    <text evidence="13">The sequence shown here is derived from an EMBL/GenBank/DDBJ whole genome shotgun (WGS) entry which is preliminary data.</text>
</comment>
<comment type="domain">
    <text evidence="9">Consists of 3 domains; the N-terminus binds the ribosome, the middle domain has PPIase activity, while the C-terminus has intrinsic chaperone activity on its own.</text>
</comment>
<dbReference type="GO" id="GO:0005737">
    <property type="term" value="C:cytoplasm"/>
    <property type="evidence" value="ECO:0007669"/>
    <property type="project" value="UniProtKB-SubCell"/>
</dbReference>
<dbReference type="SUPFAM" id="SSF102735">
    <property type="entry name" value="Trigger factor ribosome-binding domain"/>
    <property type="match status" value="1"/>
</dbReference>
<protein>
    <recommendedName>
        <fullName evidence="4 9">Trigger factor</fullName>
        <shortName evidence="9">TF</shortName>
        <ecNumber evidence="3 9">5.2.1.8</ecNumber>
    </recommendedName>
    <alternativeName>
        <fullName evidence="8 9">PPIase</fullName>
    </alternativeName>
</protein>
<evidence type="ECO:0000256" key="4">
    <source>
        <dbReference type="ARBA" id="ARBA00016902"/>
    </source>
</evidence>
<dbReference type="InterPro" id="IPR036611">
    <property type="entry name" value="Trigger_fac_ribosome-bd_sf"/>
</dbReference>
<reference evidence="13 14" key="1">
    <citation type="journal article" date="2017" name="ISME J.">
        <title>Potential for microbial H2 and metal transformations associated with novel bacteria and archaea in deep terrestrial subsurface sediments.</title>
        <authorList>
            <person name="Hernsdorf A.W."/>
            <person name="Amano Y."/>
            <person name="Miyakawa K."/>
            <person name="Ise K."/>
            <person name="Suzuki Y."/>
            <person name="Anantharaman K."/>
            <person name="Probst A."/>
            <person name="Burstein D."/>
            <person name="Thomas B.C."/>
            <person name="Banfield J.F."/>
        </authorList>
    </citation>
    <scope>NUCLEOTIDE SEQUENCE [LARGE SCALE GENOMIC DNA]</scope>
    <source>
        <strain evidence="13">HGW-Falkowbacteria-1</strain>
    </source>
</reference>
<gene>
    <name evidence="9 13" type="primary">tig</name>
    <name evidence="13" type="ORF">CVU82_00220</name>
</gene>
<keyword evidence="6 9" id="KW-0143">Chaperone</keyword>
<feature type="domain" description="PPIase FKBP-type" evidence="10">
    <location>
        <begin position="159"/>
        <end position="240"/>
    </location>
</feature>
<dbReference type="NCBIfam" id="TIGR00115">
    <property type="entry name" value="tig"/>
    <property type="match status" value="1"/>
</dbReference>
<keyword evidence="9" id="KW-0131">Cell cycle</keyword>
<accession>A0A2N2EA74</accession>
<evidence type="ECO:0000256" key="6">
    <source>
        <dbReference type="ARBA" id="ARBA00023186"/>
    </source>
</evidence>
<dbReference type="SUPFAM" id="SSF109998">
    <property type="entry name" value="Triger factor/SurA peptide-binding domain-like"/>
    <property type="match status" value="1"/>
</dbReference>
<evidence type="ECO:0000256" key="1">
    <source>
        <dbReference type="ARBA" id="ARBA00000971"/>
    </source>
</evidence>
<dbReference type="GO" id="GO:0003755">
    <property type="term" value="F:peptidyl-prolyl cis-trans isomerase activity"/>
    <property type="evidence" value="ECO:0007669"/>
    <property type="project" value="UniProtKB-UniRule"/>
</dbReference>
<dbReference type="SUPFAM" id="SSF54534">
    <property type="entry name" value="FKBP-like"/>
    <property type="match status" value="1"/>
</dbReference>
<dbReference type="GO" id="GO:0043335">
    <property type="term" value="P:protein unfolding"/>
    <property type="evidence" value="ECO:0007669"/>
    <property type="project" value="TreeGrafter"/>
</dbReference>
<dbReference type="GO" id="GO:0044183">
    <property type="term" value="F:protein folding chaperone"/>
    <property type="evidence" value="ECO:0007669"/>
    <property type="project" value="TreeGrafter"/>
</dbReference>
<dbReference type="InterPro" id="IPR001179">
    <property type="entry name" value="PPIase_FKBP_dom"/>
</dbReference>
<dbReference type="InterPro" id="IPR005215">
    <property type="entry name" value="Trig_fac"/>
</dbReference>
<dbReference type="PIRSF" id="PIRSF003095">
    <property type="entry name" value="Trigger_factor"/>
    <property type="match status" value="1"/>
</dbReference>
<evidence type="ECO:0000256" key="5">
    <source>
        <dbReference type="ARBA" id="ARBA00023110"/>
    </source>
</evidence>
<dbReference type="InterPro" id="IPR027304">
    <property type="entry name" value="Trigger_fact/SurA_dom_sf"/>
</dbReference>
<dbReference type="EC" id="5.2.1.8" evidence="3 9"/>
<evidence type="ECO:0000256" key="3">
    <source>
        <dbReference type="ARBA" id="ARBA00013194"/>
    </source>
</evidence>
<dbReference type="PANTHER" id="PTHR30560">
    <property type="entry name" value="TRIGGER FACTOR CHAPERONE AND PEPTIDYL-PROLYL CIS/TRANS ISOMERASE"/>
    <property type="match status" value="1"/>
</dbReference>
<dbReference type="InterPro" id="IPR008880">
    <property type="entry name" value="Trigger_fac_C"/>
</dbReference>
<sequence length="435" mass="49829">MNITRKDLEKGQIELNVELSVDELKPLMEKGAESISKEVKVEGFRPGKVPFDVLKQKVGELAILEEAAKLSINKNIYKVLEDNIKDKQVVGQPEVEITKIAVGSPLEYRVRVNILPEVTVGKYKDFDFKQEKLEVTEEEISKVLNDLIEMRAKEKISDKTIEKGDKVIASVNLFIENVPVEDGQNPEVTIMIGKNYFVDGFDKNLIGLKKGDKKEFNLVYPDKHWQKNLSGKLVDFKVEIKEVYSRELPELNDELAKIFQFNNMEHLKENLSKTIESQKKREMDQKMEVKILDKVVDNFKFGDIAESLIKSEASLMMREMEQSVVSQGGKFDDYLNSINKTQNELMLEILPGATKRVKSALAMKEIAEIEKISISDAEMEKELDSLKKKYGHDSKVIENLSSAHYKAYLENMMLNQKTVEALKKWNIKDENSSDK</sequence>
<organism evidence="13 14">
    <name type="scientific">Candidatus Falkowbacteria bacterium HGW-Falkowbacteria-1</name>
    <dbReference type="NCBI Taxonomy" id="2013768"/>
    <lineage>
        <taxon>Bacteria</taxon>
        <taxon>Candidatus Falkowiibacteriota</taxon>
    </lineage>
</organism>
<evidence type="ECO:0000256" key="9">
    <source>
        <dbReference type="HAMAP-Rule" id="MF_00303"/>
    </source>
</evidence>
<dbReference type="AlphaFoldDB" id="A0A2N2EA74"/>
<keyword evidence="9" id="KW-0963">Cytoplasm</keyword>
<dbReference type="GO" id="GO:0043022">
    <property type="term" value="F:ribosome binding"/>
    <property type="evidence" value="ECO:0007669"/>
    <property type="project" value="TreeGrafter"/>
</dbReference>
<dbReference type="InterPro" id="IPR046357">
    <property type="entry name" value="PPIase_dom_sf"/>
</dbReference>
<dbReference type="Gene3D" id="3.10.50.40">
    <property type="match status" value="1"/>
</dbReference>
<dbReference type="Gene3D" id="3.30.70.1050">
    <property type="entry name" value="Trigger factor ribosome-binding domain"/>
    <property type="match status" value="1"/>
</dbReference>
<evidence type="ECO:0000256" key="7">
    <source>
        <dbReference type="ARBA" id="ARBA00023235"/>
    </source>
</evidence>
<dbReference type="GO" id="GO:0051083">
    <property type="term" value="P:'de novo' cotranslational protein folding"/>
    <property type="evidence" value="ECO:0007669"/>
    <property type="project" value="TreeGrafter"/>
</dbReference>
<name>A0A2N2EA74_9BACT</name>
<dbReference type="GO" id="GO:0051301">
    <property type="term" value="P:cell division"/>
    <property type="evidence" value="ECO:0007669"/>
    <property type="project" value="UniProtKB-KW"/>
</dbReference>
<evidence type="ECO:0000256" key="8">
    <source>
        <dbReference type="ARBA" id="ARBA00029986"/>
    </source>
</evidence>
<comment type="function">
    <text evidence="9">Involved in protein export. Acts as a chaperone by maintaining the newly synthesized protein in an open conformation. Functions as a peptidyl-prolyl cis-trans isomerase.</text>
</comment>
<dbReference type="Proteomes" id="UP000233517">
    <property type="component" value="Unassembled WGS sequence"/>
</dbReference>
<feature type="domain" description="Trigger factor ribosome-binding bacterial" evidence="11">
    <location>
        <begin position="1"/>
        <end position="147"/>
    </location>
</feature>
<comment type="subcellular location">
    <subcellularLocation>
        <location evidence="9">Cytoplasm</location>
    </subcellularLocation>
    <text evidence="9">About half TF is bound to the ribosome near the polypeptide exit tunnel while the other half is free in the cytoplasm.</text>
</comment>
<evidence type="ECO:0000313" key="14">
    <source>
        <dbReference type="Proteomes" id="UP000233517"/>
    </source>
</evidence>
<dbReference type="InterPro" id="IPR037041">
    <property type="entry name" value="Trigger_fac_C_sf"/>
</dbReference>
<dbReference type="Pfam" id="PF05698">
    <property type="entry name" value="Trigger_C"/>
    <property type="match status" value="1"/>
</dbReference>
<evidence type="ECO:0000313" key="13">
    <source>
        <dbReference type="EMBL" id="PKM91627.1"/>
    </source>
</evidence>
<comment type="similarity">
    <text evidence="2 9">Belongs to the FKBP-type PPIase family. Tig subfamily.</text>
</comment>
<evidence type="ECO:0000259" key="10">
    <source>
        <dbReference type="Pfam" id="PF00254"/>
    </source>
</evidence>
<dbReference type="Pfam" id="PF00254">
    <property type="entry name" value="FKBP_C"/>
    <property type="match status" value="1"/>
</dbReference>